<proteinExistence type="predicted"/>
<evidence type="ECO:0000313" key="1">
    <source>
        <dbReference type="EMBL" id="QNQ89936.1"/>
    </source>
</evidence>
<protein>
    <submittedName>
        <fullName evidence="1">Uncharacterized protein</fullName>
    </submittedName>
</protein>
<dbReference type="InterPro" id="IPR036514">
    <property type="entry name" value="SGNH_hydro_sf"/>
</dbReference>
<dbReference type="SUPFAM" id="SSF52266">
    <property type="entry name" value="SGNH hydrolase"/>
    <property type="match status" value="1"/>
</dbReference>
<dbReference type="AlphaFoldDB" id="A0A7H0SN11"/>
<dbReference type="Gene3D" id="3.40.50.1110">
    <property type="entry name" value="SGNH hydrolase"/>
    <property type="match status" value="1"/>
</dbReference>
<reference evidence="1 2" key="1">
    <citation type="submission" date="2019-12" db="EMBL/GenBank/DDBJ databases">
        <title>Corynebacterium sp. nov., isolated from feces of the Anser Albifrons in China.</title>
        <authorList>
            <person name="Liu Q."/>
        </authorList>
    </citation>
    <scope>NUCLEOTIDE SEQUENCE [LARGE SCALE GENOMIC DNA]</scope>
    <source>
        <strain evidence="1 2">4H37-19</strain>
    </source>
</reference>
<dbReference type="KEGG" id="cpoy:GP475_04220"/>
<dbReference type="Pfam" id="PF13472">
    <property type="entry name" value="Lipase_GDSL_2"/>
    <property type="match status" value="1"/>
</dbReference>
<name>A0A7H0SN11_9CORY</name>
<gene>
    <name evidence="1" type="ORF">GP475_04220</name>
</gene>
<sequence>MRIMSRSLAASAALAVVCALAQPIASADIVNQPFASPGRDGVTIDTQAALNPDTYQNPAEPQSVQPGNMVTFGDSIMANSTAGDVVFSMATKGVAKQDPKNRQIISEINPNINSHGCAQGSPSIPKDVSAQLGVPLNDYSCPGAVLYTANQGLMTISQQVDNAISDGALNDTTKYVLIQGGYNDIYNNYLTLTGEEANDEAIAAEIGQSTQRDLFARAIDDVINRVRVSAPHAKISLLGYHTITDNTPAGWQCIYHIGDGRENENVWNANGAFPVFWDTLGEVHVQKWMSEAASRNGVQFVDQRDFSAGHGECAAPQDRWVAGILLDTTTGSHNLALHLTDTGVHALSGHIVEQIR</sequence>
<dbReference type="Proteomes" id="UP000516320">
    <property type="component" value="Chromosome"/>
</dbReference>
<keyword evidence="2" id="KW-1185">Reference proteome</keyword>
<organism evidence="1 2">
    <name type="scientific">Corynebacterium poyangense</name>
    <dbReference type="NCBI Taxonomy" id="2684405"/>
    <lineage>
        <taxon>Bacteria</taxon>
        <taxon>Bacillati</taxon>
        <taxon>Actinomycetota</taxon>
        <taxon>Actinomycetes</taxon>
        <taxon>Mycobacteriales</taxon>
        <taxon>Corynebacteriaceae</taxon>
        <taxon>Corynebacterium</taxon>
    </lineage>
</organism>
<evidence type="ECO:0000313" key="2">
    <source>
        <dbReference type="Proteomes" id="UP000516320"/>
    </source>
</evidence>
<dbReference type="InterPro" id="IPR013830">
    <property type="entry name" value="SGNH_hydro"/>
</dbReference>
<dbReference type="EMBL" id="CP046884">
    <property type="protein sequence ID" value="QNQ89936.1"/>
    <property type="molecule type" value="Genomic_DNA"/>
</dbReference>
<accession>A0A7H0SN11</accession>